<reference evidence="1 2" key="1">
    <citation type="submission" date="2018-12" db="EMBL/GenBank/DDBJ databases">
        <title>Draft genome sequence of Embleya hyalina NBRC 13850T.</title>
        <authorList>
            <person name="Komaki H."/>
            <person name="Hosoyama A."/>
            <person name="Kimura A."/>
            <person name="Ichikawa N."/>
            <person name="Tamura T."/>
        </authorList>
    </citation>
    <scope>NUCLEOTIDE SEQUENCE [LARGE SCALE GENOMIC DNA]</scope>
    <source>
        <strain evidence="1 2">NBRC 13850</strain>
    </source>
</reference>
<dbReference type="Proteomes" id="UP000286931">
    <property type="component" value="Unassembled WGS sequence"/>
</dbReference>
<proteinExistence type="predicted"/>
<comment type="caution">
    <text evidence="1">The sequence shown here is derived from an EMBL/GenBank/DDBJ whole genome shotgun (WGS) entry which is preliminary data.</text>
</comment>
<dbReference type="AlphaFoldDB" id="A0A401YXB6"/>
<organism evidence="1 2">
    <name type="scientific">Embleya hyalina</name>
    <dbReference type="NCBI Taxonomy" id="516124"/>
    <lineage>
        <taxon>Bacteria</taxon>
        <taxon>Bacillati</taxon>
        <taxon>Actinomycetota</taxon>
        <taxon>Actinomycetes</taxon>
        <taxon>Kitasatosporales</taxon>
        <taxon>Streptomycetaceae</taxon>
        <taxon>Embleya</taxon>
    </lineage>
</organism>
<evidence type="ECO:0000313" key="1">
    <source>
        <dbReference type="EMBL" id="GCD99264.1"/>
    </source>
</evidence>
<dbReference type="RefSeq" id="WP_246127087.1">
    <property type="nucleotide sequence ID" value="NZ_BIFH01000031.1"/>
</dbReference>
<protein>
    <submittedName>
        <fullName evidence="1">Uncharacterized protein</fullName>
    </submittedName>
</protein>
<gene>
    <name evidence="1" type="ORF">EHYA_06978</name>
</gene>
<name>A0A401YXB6_9ACTN</name>
<dbReference type="EMBL" id="BIFH01000031">
    <property type="protein sequence ID" value="GCD99264.1"/>
    <property type="molecule type" value="Genomic_DNA"/>
</dbReference>
<accession>A0A401YXB6</accession>
<evidence type="ECO:0000313" key="2">
    <source>
        <dbReference type="Proteomes" id="UP000286931"/>
    </source>
</evidence>
<sequence length="108" mass="11439">MSRGIGLAAIAIDARMGPQVNLDGIPLVGRVPSLLEDTLFGHLAAHGLQAAFSLEANPCAPELGVVMRVQRAGDRVLTRPVLVAREWAPQCSDALEGPIPAEEWDSFA</sequence>
<keyword evidence="2" id="KW-1185">Reference proteome</keyword>